<dbReference type="Pfam" id="PF00096">
    <property type="entry name" value="zf-C2H2"/>
    <property type="match status" value="4"/>
</dbReference>
<dbReference type="AlphaFoldDB" id="A0AAV6TYH3"/>
<feature type="domain" description="C2H2-type" evidence="9">
    <location>
        <begin position="305"/>
        <end position="332"/>
    </location>
</feature>
<dbReference type="PROSITE" id="PS00028">
    <property type="entry name" value="ZINC_FINGER_C2H2_1"/>
    <property type="match status" value="5"/>
</dbReference>
<dbReference type="PANTHER" id="PTHR24379:SF121">
    <property type="entry name" value="C2H2-TYPE DOMAIN-CONTAINING PROTEIN"/>
    <property type="match status" value="1"/>
</dbReference>
<organism evidence="10 11">
    <name type="scientific">Oedothorax gibbosus</name>
    <dbReference type="NCBI Taxonomy" id="931172"/>
    <lineage>
        <taxon>Eukaryota</taxon>
        <taxon>Metazoa</taxon>
        <taxon>Ecdysozoa</taxon>
        <taxon>Arthropoda</taxon>
        <taxon>Chelicerata</taxon>
        <taxon>Arachnida</taxon>
        <taxon>Araneae</taxon>
        <taxon>Araneomorphae</taxon>
        <taxon>Entelegynae</taxon>
        <taxon>Araneoidea</taxon>
        <taxon>Linyphiidae</taxon>
        <taxon>Erigoninae</taxon>
        <taxon>Oedothorax</taxon>
    </lineage>
</organism>
<dbReference type="InterPro" id="IPR013087">
    <property type="entry name" value="Znf_C2H2_type"/>
</dbReference>
<dbReference type="FunFam" id="3.30.160.60:FF:000182">
    <property type="entry name" value="zinc finger protein 366"/>
    <property type="match status" value="1"/>
</dbReference>
<feature type="domain" description="C2H2-type" evidence="9">
    <location>
        <begin position="333"/>
        <end position="360"/>
    </location>
</feature>
<dbReference type="FunFam" id="3.30.160.60:FF:000065">
    <property type="entry name" value="B-cell CLL/lymphoma 6, member B"/>
    <property type="match status" value="1"/>
</dbReference>
<dbReference type="FunFam" id="3.30.160.60:FF:000145">
    <property type="entry name" value="Zinc finger protein 574"/>
    <property type="match status" value="1"/>
</dbReference>
<dbReference type="GO" id="GO:0005634">
    <property type="term" value="C:nucleus"/>
    <property type="evidence" value="ECO:0007669"/>
    <property type="project" value="UniProtKB-SubCell"/>
</dbReference>
<reference evidence="10 11" key="1">
    <citation type="journal article" date="2022" name="Nat. Ecol. Evol.">
        <title>A masculinizing supergene underlies an exaggerated male reproductive morph in a spider.</title>
        <authorList>
            <person name="Hendrickx F."/>
            <person name="De Corte Z."/>
            <person name="Sonet G."/>
            <person name="Van Belleghem S.M."/>
            <person name="Kostlbacher S."/>
            <person name="Vangestel C."/>
        </authorList>
    </citation>
    <scope>NUCLEOTIDE SEQUENCE [LARGE SCALE GENOMIC DNA]</scope>
    <source>
        <strain evidence="10">W744_W776</strain>
    </source>
</reference>
<keyword evidence="5" id="KW-0862">Zinc</keyword>
<gene>
    <name evidence="10" type="ORF">JTE90_023688</name>
</gene>
<dbReference type="InterPro" id="IPR036236">
    <property type="entry name" value="Znf_C2H2_sf"/>
</dbReference>
<evidence type="ECO:0000313" key="10">
    <source>
        <dbReference type="EMBL" id="KAG8176431.1"/>
    </source>
</evidence>
<evidence type="ECO:0000256" key="3">
    <source>
        <dbReference type="ARBA" id="ARBA00022737"/>
    </source>
</evidence>
<evidence type="ECO:0000256" key="5">
    <source>
        <dbReference type="ARBA" id="ARBA00022833"/>
    </source>
</evidence>
<evidence type="ECO:0000256" key="2">
    <source>
        <dbReference type="ARBA" id="ARBA00022723"/>
    </source>
</evidence>
<dbReference type="SUPFAM" id="SSF57667">
    <property type="entry name" value="beta-beta-alpha zinc fingers"/>
    <property type="match status" value="3"/>
</dbReference>
<comment type="caution">
    <text evidence="10">The sequence shown here is derived from an EMBL/GenBank/DDBJ whole genome shotgun (WGS) entry which is preliminary data.</text>
</comment>
<evidence type="ECO:0000256" key="7">
    <source>
        <dbReference type="PROSITE-ProRule" id="PRU00042"/>
    </source>
</evidence>
<evidence type="ECO:0000313" key="11">
    <source>
        <dbReference type="Proteomes" id="UP000827092"/>
    </source>
</evidence>
<evidence type="ECO:0000259" key="9">
    <source>
        <dbReference type="PROSITE" id="PS50157"/>
    </source>
</evidence>
<dbReference type="PANTHER" id="PTHR24379">
    <property type="entry name" value="KRAB AND ZINC FINGER DOMAIN-CONTAINING"/>
    <property type="match status" value="1"/>
</dbReference>
<feature type="region of interest" description="Disordered" evidence="8">
    <location>
        <begin position="34"/>
        <end position="55"/>
    </location>
</feature>
<keyword evidence="4 7" id="KW-0863">Zinc-finger</keyword>
<protein>
    <recommendedName>
        <fullName evidence="9">C2H2-type domain-containing protein</fullName>
    </recommendedName>
</protein>
<evidence type="ECO:0000256" key="1">
    <source>
        <dbReference type="ARBA" id="ARBA00004123"/>
    </source>
</evidence>
<evidence type="ECO:0000256" key="6">
    <source>
        <dbReference type="ARBA" id="ARBA00023242"/>
    </source>
</evidence>
<evidence type="ECO:0000256" key="8">
    <source>
        <dbReference type="SAM" id="MobiDB-lite"/>
    </source>
</evidence>
<keyword evidence="3" id="KW-0677">Repeat</keyword>
<accession>A0AAV6TYH3</accession>
<keyword evidence="6" id="KW-0539">Nucleus</keyword>
<keyword evidence="2" id="KW-0479">Metal-binding</keyword>
<evidence type="ECO:0000256" key="4">
    <source>
        <dbReference type="ARBA" id="ARBA00022771"/>
    </source>
</evidence>
<keyword evidence="11" id="KW-1185">Reference proteome</keyword>
<feature type="domain" description="C2H2-type" evidence="9">
    <location>
        <begin position="98"/>
        <end position="125"/>
    </location>
</feature>
<feature type="domain" description="C2H2-type" evidence="9">
    <location>
        <begin position="229"/>
        <end position="256"/>
    </location>
</feature>
<dbReference type="EMBL" id="JAFNEN010000883">
    <property type="protein sequence ID" value="KAG8176431.1"/>
    <property type="molecule type" value="Genomic_DNA"/>
</dbReference>
<feature type="domain" description="C2H2-type" evidence="9">
    <location>
        <begin position="257"/>
        <end position="280"/>
    </location>
</feature>
<dbReference type="FunFam" id="3.30.160.60:FF:000478">
    <property type="entry name" value="Zinc finger protein 133"/>
    <property type="match status" value="1"/>
</dbReference>
<dbReference type="SMART" id="SM00355">
    <property type="entry name" value="ZnF_C2H2"/>
    <property type="match status" value="9"/>
</dbReference>
<dbReference type="GO" id="GO:0008270">
    <property type="term" value="F:zinc ion binding"/>
    <property type="evidence" value="ECO:0007669"/>
    <property type="project" value="UniProtKB-KW"/>
</dbReference>
<name>A0AAV6TYH3_9ARAC</name>
<dbReference type="Gene3D" id="3.30.160.60">
    <property type="entry name" value="Classic Zinc Finger"/>
    <property type="match status" value="5"/>
</dbReference>
<dbReference type="Proteomes" id="UP000827092">
    <property type="component" value="Unassembled WGS sequence"/>
</dbReference>
<proteinExistence type="predicted"/>
<sequence length="384" mass="45019">MVDKEDCYFLEKLHTQNPKSSLNVEYAATKPLGKMTGSSTKSPISAISKPTSSRKLPPNLSMEELITRNYRCGNCDFWTNHLNDWKLHEQIKGHIQAFYCPVCDKKFTLKWNMKAHFRLHTGEKRYRCLICWKILLPKRPPQEPTYYRCANCSFKTEVLAEWKHHEQIQGHKQSHNCPVCEKSFTLKASCETVTFEDETYYCRHCSFSTPLMETLKNHELNHFAKGPLFACEICQKTFNRKFNLKAHMRIHSGEKPFKCKFCGAQFTFHSSLKSHIISKHPHVLQEWDAFFFTSKKTSSDPPKVHYCEYCPYTTHYRSHWKRHQLVHTQARPHVCKVCNKSFNHKVTLTSHSRLHTGEKPFACDVCPCRFTSRSSWKLHLAKHG</sequence>
<dbReference type="Pfam" id="PF12874">
    <property type="entry name" value="zf-met"/>
    <property type="match status" value="1"/>
</dbReference>
<comment type="subcellular location">
    <subcellularLocation>
        <location evidence="1">Nucleus</location>
    </subcellularLocation>
</comment>
<dbReference type="PROSITE" id="PS50157">
    <property type="entry name" value="ZINC_FINGER_C2H2_2"/>
    <property type="match status" value="5"/>
</dbReference>
<feature type="compositionally biased region" description="Polar residues" evidence="8">
    <location>
        <begin position="36"/>
        <end position="54"/>
    </location>
</feature>